<feature type="region of interest" description="Disordered" evidence="1">
    <location>
        <begin position="453"/>
        <end position="479"/>
    </location>
</feature>
<protein>
    <submittedName>
        <fullName evidence="2">PARP-type domain-containing protein</fullName>
    </submittedName>
</protein>
<accession>A0ABP0QMX7</accession>
<gene>
    <name evidence="2" type="ORF">SCF082_LOCUS42282</name>
</gene>
<evidence type="ECO:0000313" key="2">
    <source>
        <dbReference type="EMBL" id="CAK9089607.1"/>
    </source>
</evidence>
<sequence length="1067" mass="118650">MEVSSYPEEMPQWKKRSAWLRKGFQASKGTVDLLDKILDFINGDTTQSTMVHWCLSPGSPNAGRCCENDAEAWSKVASMLTAFLSNGYPVPLLYRMKHYATASSFIRVTCSMCGILRTVLNHMAEGETSSSSMADLADVLMANTRQVEDSTILDGNPSKLNENDLQMLISDLLDGDQSFATKNGARFNMAQREIAKNEFHQSSIIVDFIVQCMEPGINSFLKRTKILYDLQYLSHAHPKEAELRKTSKDMFLKVITGTLADELLSNYLALLGGGLQEALEMGLEGSEQQLTLIWQLVVSVMSDLYRRLKQEFESPPYTVLALSDADPTTFALEWNRLQQKFTACKYCVDIEFTSSLLEAYPGPLSANTRSGKQTITEIQRFLGSVCVWSPLTSDAVEILHGQLQWALSRRGSQHVKHGKAAVELSLLAQAVKQHTWMAEAVGKDTLPAKATSSRIRRFASTTSSNQHSARAEDGKHPHRTHHALETTAEKEERFQLAATRKIRRLSGWNIFQKQELEGNSLDPGSYRNKVKAIGQAWAHMSEEEKLPFEAEAARLEELRHELANTPLAAPNSKSAKTQALEDQIGRNSRKLFSARRLLLNEAEFDRHPLWQLPTCLADSNGAIKASKIILDKTDEEIDAFLDESLHKPIEAPEAPNDDEQEESLVHESPCFPFLCCQSDNEDRVTRLVKSLYFGLRDHDIKTGSLLLFTHTLADGSDSISFPCVLGVTMKKPILHILIRASLDDQQVYLVAPGESLPHFQLSHAFFVELLEKHHDSHDTSKPFKMIVEAWECKGFLANNGPTVELRGNPTSLLCKFQISSDQKSQQCKSSGPVKVPFGLDKINKGRKAGKAKARKKIVNQALKKKDRKAKGAKKEVQKKGLDQRSSDSLSMDSDPSSENDGSANESGEDLDQEEIVDPMSSTVKEAEQEVKEAVKEVVESDSTRSVAAARVSQNPASFRSSFFAKEIGLDACAIAVSGRSVCLQCKVKIAIHSVRFSWYHSTLRPSSWCHSHCLFQLVQATGLKDRAIKKLKEIVSDCTNKASSSQNVFDPILAEARKVLAALESAD</sequence>
<evidence type="ECO:0000313" key="3">
    <source>
        <dbReference type="Proteomes" id="UP001642464"/>
    </source>
</evidence>
<comment type="caution">
    <text evidence="2">The sequence shown here is derived from an EMBL/GenBank/DDBJ whole genome shotgun (WGS) entry which is preliminary data.</text>
</comment>
<proteinExistence type="predicted"/>
<name>A0ABP0QMX7_9DINO</name>
<dbReference type="SUPFAM" id="SSF47095">
    <property type="entry name" value="HMG-box"/>
    <property type="match status" value="1"/>
</dbReference>
<feature type="non-terminal residue" evidence="2">
    <location>
        <position position="1"/>
    </location>
</feature>
<dbReference type="Proteomes" id="UP001642464">
    <property type="component" value="Unassembled WGS sequence"/>
</dbReference>
<feature type="compositionally biased region" description="Polar residues" evidence="1">
    <location>
        <begin position="459"/>
        <end position="468"/>
    </location>
</feature>
<feature type="compositionally biased region" description="Basic residues" evidence="1">
    <location>
        <begin position="844"/>
        <end position="871"/>
    </location>
</feature>
<dbReference type="InterPro" id="IPR036910">
    <property type="entry name" value="HMG_box_dom_sf"/>
</dbReference>
<reference evidence="2 3" key="1">
    <citation type="submission" date="2024-02" db="EMBL/GenBank/DDBJ databases">
        <authorList>
            <person name="Chen Y."/>
            <person name="Shah S."/>
            <person name="Dougan E. K."/>
            <person name="Thang M."/>
            <person name="Chan C."/>
        </authorList>
    </citation>
    <scope>NUCLEOTIDE SEQUENCE [LARGE SCALE GENOMIC DNA]</scope>
</reference>
<dbReference type="EMBL" id="CAXAMM010039868">
    <property type="protein sequence ID" value="CAK9089607.1"/>
    <property type="molecule type" value="Genomic_DNA"/>
</dbReference>
<feature type="compositionally biased region" description="Basic and acidic residues" evidence="1">
    <location>
        <begin position="872"/>
        <end position="885"/>
    </location>
</feature>
<organism evidence="2 3">
    <name type="scientific">Durusdinium trenchii</name>
    <dbReference type="NCBI Taxonomy" id="1381693"/>
    <lineage>
        <taxon>Eukaryota</taxon>
        <taxon>Sar</taxon>
        <taxon>Alveolata</taxon>
        <taxon>Dinophyceae</taxon>
        <taxon>Suessiales</taxon>
        <taxon>Symbiodiniaceae</taxon>
        <taxon>Durusdinium</taxon>
    </lineage>
</organism>
<feature type="region of interest" description="Disordered" evidence="1">
    <location>
        <begin position="825"/>
        <end position="914"/>
    </location>
</feature>
<dbReference type="Gene3D" id="1.10.30.10">
    <property type="entry name" value="High mobility group box domain"/>
    <property type="match status" value="1"/>
</dbReference>
<keyword evidence="3" id="KW-1185">Reference proteome</keyword>
<evidence type="ECO:0000256" key="1">
    <source>
        <dbReference type="SAM" id="MobiDB-lite"/>
    </source>
</evidence>
<feature type="compositionally biased region" description="Low complexity" evidence="1">
    <location>
        <begin position="886"/>
        <end position="896"/>
    </location>
</feature>
<dbReference type="CDD" id="cd00084">
    <property type="entry name" value="HMG-box_SF"/>
    <property type="match status" value="1"/>
</dbReference>